<dbReference type="Proteomes" id="UP000070516">
    <property type="component" value="Chromosome"/>
</dbReference>
<dbReference type="RefSeq" id="WP_033903149.1">
    <property type="nucleotide sequence ID" value="NZ_CP014546.1"/>
</dbReference>
<dbReference type="GO" id="GO:0005829">
    <property type="term" value="C:cytosol"/>
    <property type="evidence" value="ECO:0007669"/>
    <property type="project" value="TreeGrafter"/>
</dbReference>
<evidence type="ECO:0000256" key="3">
    <source>
        <dbReference type="ARBA" id="ARBA00023163"/>
    </source>
</evidence>
<dbReference type="EMBL" id="CP014546">
    <property type="protein sequence ID" value="AMN80188.1"/>
    <property type="molecule type" value="Genomic_DNA"/>
</dbReference>
<dbReference type="SUPFAM" id="SSF54909">
    <property type="entry name" value="Dimeric alpha+beta barrel"/>
    <property type="match status" value="1"/>
</dbReference>
<gene>
    <name evidence="5" type="ORF">AYR47_18560</name>
</gene>
<dbReference type="PROSITE" id="PS50956">
    <property type="entry name" value="HTH_ASNC_2"/>
    <property type="match status" value="1"/>
</dbReference>
<keyword evidence="1" id="KW-0805">Transcription regulation</keyword>
<dbReference type="Pfam" id="PF01037">
    <property type="entry name" value="AsnC_trans_reg"/>
    <property type="match status" value="1"/>
</dbReference>
<dbReference type="InterPro" id="IPR011991">
    <property type="entry name" value="ArsR-like_HTH"/>
</dbReference>
<dbReference type="InterPro" id="IPR019885">
    <property type="entry name" value="Tscrpt_reg_HTH_AsnC-type_CS"/>
</dbReference>
<reference evidence="5 6" key="1">
    <citation type="submission" date="2016-02" db="EMBL/GenBank/DDBJ databases">
        <title>Complete genome sequence of Pseudomonas azotoformans S4.</title>
        <authorList>
            <person name="Fang Y."/>
            <person name="Wu L."/>
            <person name="Feng G."/>
        </authorList>
    </citation>
    <scope>NUCLEOTIDE SEQUENCE [LARGE SCALE GENOMIC DNA]</scope>
    <source>
        <strain evidence="5 6">S4</strain>
    </source>
</reference>
<name>A0A127I066_PSEAZ</name>
<evidence type="ECO:0000313" key="5">
    <source>
        <dbReference type="EMBL" id="AMN80188.1"/>
    </source>
</evidence>
<dbReference type="GO" id="GO:0043200">
    <property type="term" value="P:response to amino acid"/>
    <property type="evidence" value="ECO:0007669"/>
    <property type="project" value="TreeGrafter"/>
</dbReference>
<proteinExistence type="predicted"/>
<evidence type="ECO:0000256" key="1">
    <source>
        <dbReference type="ARBA" id="ARBA00023015"/>
    </source>
</evidence>
<keyword evidence="2 5" id="KW-0238">DNA-binding</keyword>
<dbReference type="AlphaFoldDB" id="A0A127I066"/>
<dbReference type="InterPro" id="IPR036388">
    <property type="entry name" value="WH-like_DNA-bd_sf"/>
</dbReference>
<organism evidence="5 6">
    <name type="scientific">Pseudomonas azotoformans</name>
    <dbReference type="NCBI Taxonomy" id="47878"/>
    <lineage>
        <taxon>Bacteria</taxon>
        <taxon>Pseudomonadati</taxon>
        <taxon>Pseudomonadota</taxon>
        <taxon>Gammaproteobacteria</taxon>
        <taxon>Pseudomonadales</taxon>
        <taxon>Pseudomonadaceae</taxon>
        <taxon>Pseudomonas</taxon>
    </lineage>
</organism>
<accession>A0A127I066</accession>
<dbReference type="InterPro" id="IPR036390">
    <property type="entry name" value="WH_DNA-bd_sf"/>
</dbReference>
<dbReference type="CDD" id="cd00090">
    <property type="entry name" value="HTH_ARSR"/>
    <property type="match status" value="1"/>
</dbReference>
<feature type="domain" description="HTH asnC-type" evidence="4">
    <location>
        <begin position="3"/>
        <end position="64"/>
    </location>
</feature>
<dbReference type="Gene3D" id="1.10.10.10">
    <property type="entry name" value="Winged helix-like DNA-binding domain superfamily/Winged helix DNA-binding domain"/>
    <property type="match status" value="1"/>
</dbReference>
<dbReference type="InterPro" id="IPR019888">
    <property type="entry name" value="Tscrpt_reg_AsnC-like"/>
</dbReference>
<dbReference type="KEGG" id="pazo:AYR47_18560"/>
<dbReference type="Pfam" id="PF13412">
    <property type="entry name" value="HTH_24"/>
    <property type="match status" value="1"/>
</dbReference>
<dbReference type="Gene3D" id="3.30.70.920">
    <property type="match status" value="1"/>
</dbReference>
<protein>
    <submittedName>
        <fullName evidence="5">DNA-binding protein</fullName>
    </submittedName>
</protein>
<dbReference type="SUPFAM" id="SSF46785">
    <property type="entry name" value="Winged helix' DNA-binding domain"/>
    <property type="match status" value="1"/>
</dbReference>
<evidence type="ECO:0000259" key="4">
    <source>
        <dbReference type="PROSITE" id="PS50956"/>
    </source>
</evidence>
<dbReference type="PROSITE" id="PS00519">
    <property type="entry name" value="HTH_ASNC_1"/>
    <property type="match status" value="1"/>
</dbReference>
<dbReference type="PRINTS" id="PR00033">
    <property type="entry name" value="HTHASNC"/>
</dbReference>
<keyword evidence="3" id="KW-0804">Transcription</keyword>
<dbReference type="SMART" id="SM00344">
    <property type="entry name" value="HTH_ASNC"/>
    <property type="match status" value="1"/>
</dbReference>
<dbReference type="FunFam" id="1.10.10.10:FF:000186">
    <property type="entry name" value="AsnC family transcriptional regulator"/>
    <property type="match status" value="1"/>
</dbReference>
<dbReference type="InterPro" id="IPR019887">
    <property type="entry name" value="Tscrpt_reg_AsnC/Lrp_C"/>
</dbReference>
<evidence type="ECO:0000256" key="2">
    <source>
        <dbReference type="ARBA" id="ARBA00023125"/>
    </source>
</evidence>
<dbReference type="GO" id="GO:0043565">
    <property type="term" value="F:sequence-specific DNA binding"/>
    <property type="evidence" value="ECO:0007669"/>
    <property type="project" value="InterPro"/>
</dbReference>
<dbReference type="InterPro" id="IPR011008">
    <property type="entry name" value="Dimeric_a/b-barrel"/>
</dbReference>
<dbReference type="PANTHER" id="PTHR30154:SF34">
    <property type="entry name" value="TRANSCRIPTIONAL REGULATOR AZLB"/>
    <property type="match status" value="1"/>
</dbReference>
<dbReference type="PANTHER" id="PTHR30154">
    <property type="entry name" value="LEUCINE-RESPONSIVE REGULATORY PROTEIN"/>
    <property type="match status" value="1"/>
</dbReference>
<dbReference type="GO" id="GO:0006355">
    <property type="term" value="P:regulation of DNA-templated transcription"/>
    <property type="evidence" value="ECO:0007669"/>
    <property type="project" value="UniProtKB-ARBA"/>
</dbReference>
<evidence type="ECO:0000313" key="6">
    <source>
        <dbReference type="Proteomes" id="UP000070516"/>
    </source>
</evidence>
<sequence length="154" mass="17802">MQLDAYDRKILSVLQENNRLSQRELAELVNLSPSAVNRRIVALEKAGVISQNVSIVDPTAVGRPITVIVEVKLENERLDLLDEIKRRFVGCPQVQQVYYVTGDFDFLLVMNVKDMSEYEQLTRELFFFGNIKQFKTFVAMQNNKRTFAMPIELE</sequence>
<dbReference type="InterPro" id="IPR000485">
    <property type="entry name" value="AsnC-type_HTH_dom"/>
</dbReference>